<dbReference type="AlphaFoldDB" id="A0A8S4BY29"/>
<evidence type="ECO:0000256" key="3">
    <source>
        <dbReference type="ARBA" id="ARBA00022448"/>
    </source>
</evidence>
<keyword evidence="8 11" id="KW-1133">Transmembrane helix</keyword>
<evidence type="ECO:0000256" key="9">
    <source>
        <dbReference type="ARBA" id="ARBA00023065"/>
    </source>
</evidence>
<evidence type="ECO:0000256" key="5">
    <source>
        <dbReference type="ARBA" id="ARBA00022519"/>
    </source>
</evidence>
<evidence type="ECO:0000256" key="7">
    <source>
        <dbReference type="ARBA" id="ARBA00022842"/>
    </source>
</evidence>
<dbReference type="InterPro" id="IPR045861">
    <property type="entry name" value="CorA_cytoplasmic_dom"/>
</dbReference>
<keyword evidence="3" id="KW-0813">Transport</keyword>
<dbReference type="Pfam" id="PF01544">
    <property type="entry name" value="CorA"/>
    <property type="match status" value="1"/>
</dbReference>
<evidence type="ECO:0000256" key="11">
    <source>
        <dbReference type="SAM" id="Phobius"/>
    </source>
</evidence>
<evidence type="ECO:0000256" key="8">
    <source>
        <dbReference type="ARBA" id="ARBA00022989"/>
    </source>
</evidence>
<feature type="transmembrane region" description="Helical" evidence="11">
    <location>
        <begin position="268"/>
        <end position="291"/>
    </location>
</feature>
<dbReference type="GO" id="GO:0015095">
    <property type="term" value="F:magnesium ion transmembrane transporter activity"/>
    <property type="evidence" value="ECO:0007669"/>
    <property type="project" value="TreeGrafter"/>
</dbReference>
<gene>
    <name evidence="12" type="ORF">MHYMCMPASI_01048</name>
</gene>
<dbReference type="FunFam" id="1.20.58.340:FF:000001">
    <property type="entry name" value="Magnesium transport protein CorA"/>
    <property type="match status" value="1"/>
</dbReference>
<feature type="transmembrane region" description="Helical" evidence="11">
    <location>
        <begin position="303"/>
        <end position="323"/>
    </location>
</feature>
<evidence type="ECO:0000256" key="6">
    <source>
        <dbReference type="ARBA" id="ARBA00022692"/>
    </source>
</evidence>
<dbReference type="InterPro" id="IPR002523">
    <property type="entry name" value="MgTranspt_CorA/ZnTranspt_ZntB"/>
</dbReference>
<name>A0A8S4BY29_9ACAR</name>
<dbReference type="SUPFAM" id="SSF143865">
    <property type="entry name" value="CorA soluble domain-like"/>
    <property type="match status" value="1"/>
</dbReference>
<proteinExistence type="inferred from homology"/>
<reference evidence="12" key="1">
    <citation type="submission" date="2021-06" db="EMBL/GenBank/DDBJ databases">
        <authorList>
            <person name="Nardi T."/>
            <person name="Nardi T."/>
        </authorList>
    </citation>
    <scope>NUCLEOTIDE SEQUENCE</scope>
</reference>
<keyword evidence="9" id="KW-0406">Ion transport</keyword>
<evidence type="ECO:0000256" key="1">
    <source>
        <dbReference type="ARBA" id="ARBA00004141"/>
    </source>
</evidence>
<sequence>MITVYTDLDNRLEKQEMSIGASIPHGTVLIDLYEPTAKEEQYIENILQINIPTRAEMDKIEVMSPFYKEGNVHYMTVTVLDKSSKEDHPDSTAVTFILTTEHIIILRYSTPWSLVNFIARATRGIQQCNSPETVLSGILESFINKTADVLEEAGNELDDLLKAIFEKSSKQEIISSKRYNSVIRKIGHTGNLISKNRESLVSINRLLIYFSQIDDNNRLTSKKEFKSKFKNLAREVHSLGEYGNFLSQRNSFLLDATLGMISVEQNMIIKVFTVASAVFMPPTLIASIYGMNFGNMPELSLTFGYPMALGMIIISALLPYFFFKKKKWL</sequence>
<dbReference type="GO" id="GO:0015087">
    <property type="term" value="F:cobalt ion transmembrane transporter activity"/>
    <property type="evidence" value="ECO:0007669"/>
    <property type="project" value="TreeGrafter"/>
</dbReference>
<keyword evidence="10 11" id="KW-0472">Membrane</keyword>
<keyword evidence="5" id="KW-0997">Cell inner membrane</keyword>
<dbReference type="PANTHER" id="PTHR47685:SF1">
    <property type="entry name" value="MAGNESIUM TRANSPORT PROTEIN CORA"/>
    <property type="match status" value="1"/>
</dbReference>
<dbReference type="SUPFAM" id="SSF144083">
    <property type="entry name" value="Magnesium transport protein CorA, transmembrane region"/>
    <property type="match status" value="1"/>
</dbReference>
<dbReference type="CDD" id="cd12837">
    <property type="entry name" value="EcCorA-like_u1"/>
    <property type="match status" value="1"/>
</dbReference>
<comment type="subcellular location">
    <subcellularLocation>
        <location evidence="1">Membrane</location>
        <topology evidence="1">Multi-pass membrane protein</topology>
    </subcellularLocation>
</comment>
<protein>
    <submittedName>
        <fullName evidence="12">Magnesium cobalt transporter</fullName>
    </submittedName>
</protein>
<dbReference type="InterPro" id="IPR045863">
    <property type="entry name" value="CorA_TM1_TM2"/>
</dbReference>
<organism evidence="12 13">
    <name type="scientific">Hyalomma marginatum</name>
    <dbReference type="NCBI Taxonomy" id="34627"/>
    <lineage>
        <taxon>Eukaryota</taxon>
        <taxon>Metazoa</taxon>
        <taxon>Ecdysozoa</taxon>
        <taxon>Arthropoda</taxon>
        <taxon>Chelicerata</taxon>
        <taxon>Arachnida</taxon>
        <taxon>Acari</taxon>
        <taxon>Parasitiformes</taxon>
        <taxon>Ixodida</taxon>
        <taxon>Ixodoidea</taxon>
        <taxon>Ixodidae</taxon>
        <taxon>Hyalomminae</taxon>
        <taxon>Hyalomma</taxon>
    </lineage>
</organism>
<comment type="similarity">
    <text evidence="2">Belongs to the CorA metal ion transporter (MIT) (TC 1.A.35) family.</text>
</comment>
<evidence type="ECO:0000313" key="13">
    <source>
        <dbReference type="Proteomes" id="UP000837675"/>
    </source>
</evidence>
<evidence type="ECO:0000256" key="2">
    <source>
        <dbReference type="ARBA" id="ARBA00009765"/>
    </source>
</evidence>
<keyword evidence="4" id="KW-1003">Cell membrane</keyword>
<keyword evidence="13" id="KW-1185">Reference proteome</keyword>
<dbReference type="PANTHER" id="PTHR47685">
    <property type="entry name" value="MAGNESIUM TRANSPORT PROTEIN CORA"/>
    <property type="match status" value="1"/>
</dbReference>
<evidence type="ECO:0000313" key="12">
    <source>
        <dbReference type="EMBL" id="CAG7598836.1"/>
    </source>
</evidence>
<keyword evidence="6 11" id="KW-0812">Transmembrane</keyword>
<dbReference type="GO" id="GO:0015099">
    <property type="term" value="F:nickel cation transmembrane transporter activity"/>
    <property type="evidence" value="ECO:0007669"/>
    <property type="project" value="TreeGrafter"/>
</dbReference>
<accession>A0A8S4BY29</accession>
<evidence type="ECO:0000256" key="4">
    <source>
        <dbReference type="ARBA" id="ARBA00022475"/>
    </source>
</evidence>
<dbReference type="Gene3D" id="1.20.58.340">
    <property type="entry name" value="Magnesium transport protein CorA, transmembrane region"/>
    <property type="match status" value="1"/>
</dbReference>
<comment type="caution">
    <text evidence="12">The sequence shown here is derived from an EMBL/GenBank/DDBJ whole genome shotgun (WGS) entry which is preliminary data.</text>
</comment>
<dbReference type="InterPro" id="IPR050829">
    <property type="entry name" value="CorA_MIT"/>
</dbReference>
<evidence type="ECO:0000256" key="10">
    <source>
        <dbReference type="ARBA" id="ARBA00023136"/>
    </source>
</evidence>
<keyword evidence="7" id="KW-0460">Magnesium</keyword>
<dbReference type="GO" id="GO:0016020">
    <property type="term" value="C:membrane"/>
    <property type="evidence" value="ECO:0007669"/>
    <property type="project" value="UniProtKB-SubCell"/>
</dbReference>
<dbReference type="EMBL" id="CAJVAF010000337">
    <property type="protein sequence ID" value="CAG7598836.1"/>
    <property type="molecule type" value="Genomic_DNA"/>
</dbReference>
<dbReference type="Proteomes" id="UP000837675">
    <property type="component" value="Unassembled WGS sequence"/>
</dbReference>